<evidence type="ECO:0000259" key="1">
    <source>
        <dbReference type="Pfam" id="PF13472"/>
    </source>
</evidence>
<gene>
    <name evidence="2" type="ORF">P8A22_02580</name>
</gene>
<name>A0ABY9HWR0_9ACTN</name>
<dbReference type="EMBL" id="CP120992">
    <property type="protein sequence ID" value="WLQ39008.1"/>
    <property type="molecule type" value="Genomic_DNA"/>
</dbReference>
<reference evidence="2 3" key="1">
    <citation type="submission" date="2023-03" db="EMBL/GenBank/DDBJ databases">
        <title>Isolation and description of six Streptomyces strains from soil environments, able to metabolize different microbial glucans.</title>
        <authorList>
            <person name="Widen T."/>
            <person name="Larsbrink J."/>
        </authorList>
    </citation>
    <scope>NUCLEOTIDE SEQUENCE [LARGE SCALE GENOMIC DNA]</scope>
    <source>
        <strain evidence="2 3">Mut2</strain>
    </source>
</reference>
<dbReference type="PANTHER" id="PTHR43784">
    <property type="entry name" value="GDSL-LIKE LIPASE/ACYLHYDROLASE, PUTATIVE (AFU_ORTHOLOGUE AFUA_2G00820)-RELATED"/>
    <property type="match status" value="1"/>
</dbReference>
<dbReference type="SUPFAM" id="SSF52266">
    <property type="entry name" value="SGNH hydrolase"/>
    <property type="match status" value="1"/>
</dbReference>
<dbReference type="Proteomes" id="UP001229952">
    <property type="component" value="Chromosome"/>
</dbReference>
<dbReference type="Gene3D" id="3.40.50.1110">
    <property type="entry name" value="SGNH hydrolase"/>
    <property type="match status" value="1"/>
</dbReference>
<organism evidence="2 3">
    <name type="scientific">Streptomyces laculatispora</name>
    <dbReference type="NCBI Taxonomy" id="887464"/>
    <lineage>
        <taxon>Bacteria</taxon>
        <taxon>Bacillati</taxon>
        <taxon>Actinomycetota</taxon>
        <taxon>Actinomycetes</taxon>
        <taxon>Kitasatosporales</taxon>
        <taxon>Streptomycetaceae</taxon>
        <taxon>Streptomyces</taxon>
    </lineage>
</organism>
<dbReference type="RefSeq" id="WP_306085671.1">
    <property type="nucleotide sequence ID" value="NZ_CP120992.1"/>
</dbReference>
<dbReference type="InterPro" id="IPR013830">
    <property type="entry name" value="SGNH_hydro"/>
</dbReference>
<proteinExistence type="predicted"/>
<protein>
    <submittedName>
        <fullName evidence="2">SGNH/GDSL hydrolase family protein</fullName>
    </submittedName>
</protein>
<keyword evidence="2" id="KW-0378">Hydrolase</keyword>
<dbReference type="InterPro" id="IPR053140">
    <property type="entry name" value="GDSL_Rv0518-like"/>
</dbReference>
<feature type="domain" description="SGNH hydrolase-type esterase" evidence="1">
    <location>
        <begin position="14"/>
        <end position="209"/>
    </location>
</feature>
<dbReference type="Pfam" id="PF13472">
    <property type="entry name" value="Lipase_GDSL_2"/>
    <property type="match status" value="1"/>
</dbReference>
<evidence type="ECO:0000313" key="2">
    <source>
        <dbReference type="EMBL" id="WLQ39008.1"/>
    </source>
</evidence>
<dbReference type="InterPro" id="IPR036514">
    <property type="entry name" value="SGNH_hydro_sf"/>
</dbReference>
<dbReference type="GO" id="GO:0016787">
    <property type="term" value="F:hydrolase activity"/>
    <property type="evidence" value="ECO:0007669"/>
    <property type="project" value="UniProtKB-KW"/>
</dbReference>
<dbReference type="CDD" id="cd01830">
    <property type="entry name" value="XynE_like"/>
    <property type="match status" value="1"/>
</dbReference>
<evidence type="ECO:0000313" key="3">
    <source>
        <dbReference type="Proteomes" id="UP001229952"/>
    </source>
</evidence>
<dbReference type="PANTHER" id="PTHR43784:SF2">
    <property type="entry name" value="GDSL-LIKE LIPASE_ACYLHYDROLASE, PUTATIVE (AFU_ORTHOLOGUE AFUA_2G00820)-RELATED"/>
    <property type="match status" value="1"/>
</dbReference>
<keyword evidence="3" id="KW-1185">Reference proteome</keyword>
<sequence length="223" mass="23549">MDIVSPTAEGVVVAFGDSITDGYASSRGTYSRWPDFLGRRLGAEPGGQKLSVVDAGIGGNRVLTDVPNLWQGVSALKRFRSDALDQPGVKYVILFEGINGIGSGADPNGAPLTAQHLIDGYLALIDEAHAVGVRIIGATLMPNEGNAYGGYNTPAAEAIRQSVNTWIRTEGAFDGVVDFDQATRDPARPAALNPAYDSGDRLHPNDACMKAMADAVDLHLLRN</sequence>
<accession>A0ABY9HWR0</accession>